<evidence type="ECO:0000259" key="6">
    <source>
        <dbReference type="Pfam" id="PF00703"/>
    </source>
</evidence>
<dbReference type="InterPro" id="IPR008979">
    <property type="entry name" value="Galactose-bd-like_sf"/>
</dbReference>
<dbReference type="Pfam" id="PF02837">
    <property type="entry name" value="Glyco_hydro_2_N"/>
    <property type="match status" value="1"/>
</dbReference>
<keyword evidence="12" id="KW-1185">Reference proteome</keyword>
<evidence type="ECO:0000259" key="9">
    <source>
        <dbReference type="Pfam" id="PF16355"/>
    </source>
</evidence>
<dbReference type="SUPFAM" id="SSF51445">
    <property type="entry name" value="(Trans)glycosidases"/>
    <property type="match status" value="1"/>
</dbReference>
<dbReference type="InterPro" id="IPR032311">
    <property type="entry name" value="DUF4982"/>
</dbReference>
<dbReference type="PANTHER" id="PTHR42732">
    <property type="entry name" value="BETA-GALACTOSIDASE"/>
    <property type="match status" value="1"/>
</dbReference>
<evidence type="ECO:0000256" key="4">
    <source>
        <dbReference type="RuleBase" id="RU361154"/>
    </source>
</evidence>
<keyword evidence="5" id="KW-0732">Signal</keyword>
<dbReference type="Pfam" id="PF00703">
    <property type="entry name" value="Glyco_hydro_2"/>
    <property type="match status" value="1"/>
</dbReference>
<evidence type="ECO:0000313" key="11">
    <source>
        <dbReference type="EMBL" id="SDS48976.1"/>
    </source>
</evidence>
<comment type="similarity">
    <text evidence="1 4">Belongs to the glycosyl hydrolase 2 family.</text>
</comment>
<dbReference type="InterPro" id="IPR006104">
    <property type="entry name" value="Glyco_hydro_2_N"/>
</dbReference>
<evidence type="ECO:0000256" key="5">
    <source>
        <dbReference type="SAM" id="SignalP"/>
    </source>
</evidence>
<dbReference type="SUPFAM" id="SSF49785">
    <property type="entry name" value="Galactose-binding domain-like"/>
    <property type="match status" value="1"/>
</dbReference>
<keyword evidence="3 4" id="KW-0326">Glycosidase</keyword>
<dbReference type="Gene3D" id="2.60.120.260">
    <property type="entry name" value="Galactose-binding domain-like"/>
    <property type="match status" value="1"/>
</dbReference>
<dbReference type="Gene3D" id="3.20.20.80">
    <property type="entry name" value="Glycosidases"/>
    <property type="match status" value="1"/>
</dbReference>
<dbReference type="EMBL" id="LT629740">
    <property type="protein sequence ID" value="SDS48976.1"/>
    <property type="molecule type" value="Genomic_DNA"/>
</dbReference>
<organism evidence="11 12">
    <name type="scientific">Mucilaginibacter mallensis</name>
    <dbReference type="NCBI Taxonomy" id="652787"/>
    <lineage>
        <taxon>Bacteria</taxon>
        <taxon>Pseudomonadati</taxon>
        <taxon>Bacteroidota</taxon>
        <taxon>Sphingobacteriia</taxon>
        <taxon>Sphingobacteriales</taxon>
        <taxon>Sphingobacteriaceae</taxon>
        <taxon>Mucilaginibacter</taxon>
    </lineage>
</organism>
<dbReference type="InterPro" id="IPR006101">
    <property type="entry name" value="Glyco_hydro_2"/>
</dbReference>
<dbReference type="Pfam" id="PF16355">
    <property type="entry name" value="DUF4982"/>
    <property type="match status" value="1"/>
</dbReference>
<dbReference type="OrthoDB" id="9801077at2"/>
<evidence type="ECO:0000313" key="12">
    <source>
        <dbReference type="Proteomes" id="UP000199679"/>
    </source>
</evidence>
<sequence length="790" mass="88748">MKKYPFYFLLIISSILQAKAQTNLPSVKSFNTDWAFVKDIDTVNCGQILSNAQTANINWEKVSLPHTPNIEPVNKIKEQWQGTCFYRKFFTIPAESNGKHIAIQFDAAMHEADIYLNGKHIYKHLGGFLPFYIDISNTVKTGQQNCILVKLNNQDNPVIPPGKAIKDLDFNYYGGIYRNAWLITTNKLYINNAVQANRIAGGGILIHDEGVSAASAKVIVKTDVNNDYKQGKKAWIKATLFTKDGKVVATSTSAQQLIKAGNYGTFTQTLTITNPQLWSPAQPNLYNIKIQVYQNTKQVDETSLKTGIKTVVFAANGFYINGTKLTIVGTNRHQEYPYIGYALSDNAQYRDAWKIKNAGFNFVRCSHYPPSPAFLNACDELGIMVMDAIPGWQFFGNSEFQKNSFQNIRDMIHRDRNHAAIVLWEASLNETNMSKDYMDTANKIVHTELPFKNVFSSGWMDYAFDVFNPARQHLKAPDYFKKYNHSKPLLLAEYGDWEYYAQNAGFNQKEYAGLKSEERSSRQLRTDGQQRMLQQALNFQESHNDNLYGPGVGDANWLMFDYKRGYAEDLETSGIMDIFRLPKFSFYFYQSQYQSNTDANRFGKPMVFIANYWNDPKQKTVKVFSNCDEVELFLNDKSLGIQKPDTDLFSRNLPHAPFTFNPAAYIPGKLTAIGYIKGKKVAVNTIATPGSAFKINIKADLSGKNLAAGKNDIIFIYASITDSKGTVIPNAGDMIKFSVKGNGELIGKQSINAEAGIATILLKAGDKHGPIKIEASSGKLISAELVYVTK</sequence>
<feature type="chain" id="PRO_5009260173" evidence="5">
    <location>
        <begin position="21"/>
        <end position="790"/>
    </location>
</feature>
<gene>
    <name evidence="11" type="ORF">SAMN05216490_1246</name>
</gene>
<dbReference type="PANTHER" id="PTHR42732:SF1">
    <property type="entry name" value="BETA-MANNOSIDASE"/>
    <property type="match status" value="1"/>
</dbReference>
<dbReference type="SUPFAM" id="SSF49303">
    <property type="entry name" value="beta-Galactosidase/glucuronidase domain"/>
    <property type="match status" value="1"/>
</dbReference>
<evidence type="ECO:0000259" key="7">
    <source>
        <dbReference type="Pfam" id="PF02836"/>
    </source>
</evidence>
<dbReference type="Gene3D" id="2.60.40.10">
    <property type="entry name" value="Immunoglobulins"/>
    <property type="match status" value="3"/>
</dbReference>
<feature type="domain" description="Glycosyl hydrolases family 2 sugar binding" evidence="8">
    <location>
        <begin position="79"/>
        <end position="185"/>
    </location>
</feature>
<dbReference type="Pfam" id="PF18565">
    <property type="entry name" value="Glyco_hydro2_C5"/>
    <property type="match status" value="1"/>
</dbReference>
<dbReference type="InterPro" id="IPR040605">
    <property type="entry name" value="Glyco_hydro2_dom5"/>
</dbReference>
<dbReference type="InterPro" id="IPR017853">
    <property type="entry name" value="GH"/>
</dbReference>
<dbReference type="InterPro" id="IPR006102">
    <property type="entry name" value="Ig-like_GH2"/>
</dbReference>
<accession>A0A1H1SMN1</accession>
<protein>
    <submittedName>
        <fullName evidence="11">Beta-galactosidase</fullName>
    </submittedName>
</protein>
<dbReference type="GO" id="GO:0005975">
    <property type="term" value="P:carbohydrate metabolic process"/>
    <property type="evidence" value="ECO:0007669"/>
    <property type="project" value="InterPro"/>
</dbReference>
<dbReference type="InterPro" id="IPR036156">
    <property type="entry name" value="Beta-gal/glucu_dom_sf"/>
</dbReference>
<dbReference type="STRING" id="652787.SAMN05216490_1246"/>
<dbReference type="PRINTS" id="PR00132">
    <property type="entry name" value="GLHYDRLASE2"/>
</dbReference>
<reference evidence="11 12" key="1">
    <citation type="submission" date="2016-10" db="EMBL/GenBank/DDBJ databases">
        <authorList>
            <person name="de Groot N.N."/>
        </authorList>
    </citation>
    <scope>NUCLEOTIDE SEQUENCE [LARGE SCALE GENOMIC DNA]</scope>
    <source>
        <strain evidence="11 12">MP1X4</strain>
    </source>
</reference>
<dbReference type="GO" id="GO:0004553">
    <property type="term" value="F:hydrolase activity, hydrolyzing O-glycosyl compounds"/>
    <property type="evidence" value="ECO:0007669"/>
    <property type="project" value="InterPro"/>
</dbReference>
<dbReference type="PROSITE" id="PS00719">
    <property type="entry name" value="GLYCOSYL_HYDROL_F2_1"/>
    <property type="match status" value="1"/>
</dbReference>
<feature type="domain" description="Glycoside hydrolase family 2 catalytic" evidence="7">
    <location>
        <begin position="316"/>
        <end position="496"/>
    </location>
</feature>
<dbReference type="Pfam" id="PF02836">
    <property type="entry name" value="Glyco_hydro_2_C"/>
    <property type="match status" value="1"/>
</dbReference>
<keyword evidence="2 4" id="KW-0378">Hydrolase</keyword>
<evidence type="ECO:0000256" key="2">
    <source>
        <dbReference type="ARBA" id="ARBA00022801"/>
    </source>
</evidence>
<dbReference type="InterPro" id="IPR023230">
    <property type="entry name" value="Glyco_hydro_2_CS"/>
</dbReference>
<dbReference type="Proteomes" id="UP000199679">
    <property type="component" value="Chromosome I"/>
</dbReference>
<evidence type="ECO:0000259" key="10">
    <source>
        <dbReference type="Pfam" id="PF18565"/>
    </source>
</evidence>
<name>A0A1H1SMN1_MUCMA</name>
<dbReference type="RefSeq" id="WP_091370369.1">
    <property type="nucleotide sequence ID" value="NZ_LT629740.1"/>
</dbReference>
<dbReference type="InterPro" id="IPR051913">
    <property type="entry name" value="GH2_Domain-Containing"/>
</dbReference>
<feature type="domain" description="Glycoside hydrolase family 2" evidence="10">
    <location>
        <begin position="698"/>
        <end position="785"/>
    </location>
</feature>
<feature type="signal peptide" evidence="5">
    <location>
        <begin position="1"/>
        <end position="20"/>
    </location>
</feature>
<dbReference type="InterPro" id="IPR013783">
    <property type="entry name" value="Ig-like_fold"/>
</dbReference>
<evidence type="ECO:0000259" key="8">
    <source>
        <dbReference type="Pfam" id="PF02837"/>
    </source>
</evidence>
<proteinExistence type="inferred from homology"/>
<feature type="domain" description="Glycoside hydrolase family 2 immunoglobulin-like beta-sandwich" evidence="6">
    <location>
        <begin position="213"/>
        <end position="309"/>
    </location>
</feature>
<feature type="domain" description="DUF4982" evidence="9">
    <location>
        <begin position="618"/>
        <end position="682"/>
    </location>
</feature>
<evidence type="ECO:0000256" key="3">
    <source>
        <dbReference type="ARBA" id="ARBA00023295"/>
    </source>
</evidence>
<evidence type="ECO:0000256" key="1">
    <source>
        <dbReference type="ARBA" id="ARBA00007401"/>
    </source>
</evidence>
<dbReference type="AlphaFoldDB" id="A0A1H1SMN1"/>
<dbReference type="InterPro" id="IPR006103">
    <property type="entry name" value="Glyco_hydro_2_cat"/>
</dbReference>